<evidence type="ECO:0000256" key="1">
    <source>
        <dbReference type="SAM" id="Phobius"/>
    </source>
</evidence>
<evidence type="ECO:0000313" key="4">
    <source>
        <dbReference type="Proteomes" id="UP000283458"/>
    </source>
</evidence>
<keyword evidence="4" id="KW-1185">Reference proteome</keyword>
<name>A0A418VS39_9PROT</name>
<proteinExistence type="predicted"/>
<organism evidence="3 4">
    <name type="scientific">Azospirillum cavernae</name>
    <dbReference type="NCBI Taxonomy" id="2320860"/>
    <lineage>
        <taxon>Bacteria</taxon>
        <taxon>Pseudomonadati</taxon>
        <taxon>Pseudomonadota</taxon>
        <taxon>Alphaproteobacteria</taxon>
        <taxon>Rhodospirillales</taxon>
        <taxon>Azospirillaceae</taxon>
        <taxon>Azospirillum</taxon>
    </lineage>
</organism>
<reference evidence="3 4" key="1">
    <citation type="submission" date="2018-09" db="EMBL/GenBank/DDBJ databases">
        <authorList>
            <person name="Zhu H."/>
        </authorList>
    </citation>
    <scope>NUCLEOTIDE SEQUENCE [LARGE SCALE GENOMIC DNA]</scope>
    <source>
        <strain evidence="3 4">K2W22B-5</strain>
    </source>
</reference>
<protein>
    <submittedName>
        <fullName evidence="3">Uncharacterized protein</fullName>
    </submittedName>
</protein>
<keyword evidence="2" id="KW-0732">Signal</keyword>
<feature type="signal peptide" evidence="2">
    <location>
        <begin position="1"/>
        <end position="22"/>
    </location>
</feature>
<dbReference type="Proteomes" id="UP000283458">
    <property type="component" value="Unassembled WGS sequence"/>
</dbReference>
<evidence type="ECO:0000313" key="3">
    <source>
        <dbReference type="EMBL" id="RJF79307.1"/>
    </source>
</evidence>
<feature type="chain" id="PRO_5019511357" evidence="2">
    <location>
        <begin position="23"/>
        <end position="130"/>
    </location>
</feature>
<evidence type="ECO:0000256" key="2">
    <source>
        <dbReference type="SAM" id="SignalP"/>
    </source>
</evidence>
<comment type="caution">
    <text evidence="3">The sequence shown here is derived from an EMBL/GenBank/DDBJ whole genome shotgun (WGS) entry which is preliminary data.</text>
</comment>
<dbReference type="AlphaFoldDB" id="A0A418VS39"/>
<dbReference type="EMBL" id="QYUL01000003">
    <property type="protein sequence ID" value="RJF79307.1"/>
    <property type="molecule type" value="Genomic_DNA"/>
</dbReference>
<keyword evidence="1" id="KW-1133">Transmembrane helix</keyword>
<gene>
    <name evidence="3" type="ORF">D3877_21145</name>
</gene>
<dbReference type="RefSeq" id="WP_147395249.1">
    <property type="nucleotide sequence ID" value="NZ_QYUL01000003.1"/>
</dbReference>
<accession>A0A418VS39</accession>
<sequence>MSIRQLAPALAVLTLLASPVSAAEGGAPSSSSWMGTIATVVVGGAIGAVALPYVLPAAAPAVGGAFTSAGAAIQGAAPAVGTLVLDSAVAAGAFVSNVSSSATSYVLAQPVANQAAIGGAIGAVFALGMR</sequence>
<feature type="transmembrane region" description="Helical" evidence="1">
    <location>
        <begin position="32"/>
        <end position="55"/>
    </location>
</feature>
<keyword evidence="1" id="KW-0472">Membrane</keyword>
<keyword evidence="1" id="KW-0812">Transmembrane</keyword>
<feature type="transmembrane region" description="Helical" evidence="1">
    <location>
        <begin position="107"/>
        <end position="127"/>
    </location>
</feature>